<protein>
    <submittedName>
        <fullName evidence="2">Uncharacterized protein</fullName>
    </submittedName>
</protein>
<organism evidence="2 3">
    <name type="scientific">Collybiopsis luxurians FD-317 M1</name>
    <dbReference type="NCBI Taxonomy" id="944289"/>
    <lineage>
        <taxon>Eukaryota</taxon>
        <taxon>Fungi</taxon>
        <taxon>Dikarya</taxon>
        <taxon>Basidiomycota</taxon>
        <taxon>Agaricomycotina</taxon>
        <taxon>Agaricomycetes</taxon>
        <taxon>Agaricomycetidae</taxon>
        <taxon>Agaricales</taxon>
        <taxon>Marasmiineae</taxon>
        <taxon>Omphalotaceae</taxon>
        <taxon>Collybiopsis</taxon>
        <taxon>Collybiopsis luxurians</taxon>
    </lineage>
</organism>
<dbReference type="AlphaFoldDB" id="A0A0D0C6S3"/>
<reference evidence="2 3" key="1">
    <citation type="submission" date="2014-04" db="EMBL/GenBank/DDBJ databases">
        <title>Evolutionary Origins and Diversification of the Mycorrhizal Mutualists.</title>
        <authorList>
            <consortium name="DOE Joint Genome Institute"/>
            <consortium name="Mycorrhizal Genomics Consortium"/>
            <person name="Kohler A."/>
            <person name="Kuo A."/>
            <person name="Nagy L.G."/>
            <person name="Floudas D."/>
            <person name="Copeland A."/>
            <person name="Barry K.W."/>
            <person name="Cichocki N."/>
            <person name="Veneault-Fourrey C."/>
            <person name="LaButti K."/>
            <person name="Lindquist E.A."/>
            <person name="Lipzen A."/>
            <person name="Lundell T."/>
            <person name="Morin E."/>
            <person name="Murat C."/>
            <person name="Riley R."/>
            <person name="Ohm R."/>
            <person name="Sun H."/>
            <person name="Tunlid A."/>
            <person name="Henrissat B."/>
            <person name="Grigoriev I.V."/>
            <person name="Hibbett D.S."/>
            <person name="Martin F."/>
        </authorList>
    </citation>
    <scope>NUCLEOTIDE SEQUENCE [LARGE SCALE GENOMIC DNA]</scope>
    <source>
        <strain evidence="2 3">FD-317 M1</strain>
    </source>
</reference>
<dbReference type="Proteomes" id="UP000053593">
    <property type="component" value="Unassembled WGS sequence"/>
</dbReference>
<proteinExistence type="predicted"/>
<sequence>MYPSTLLAAKLLIFAQFLTSHFFLQEIIQPSFPEGHPLYYNRPSNRQYPIVTSTVLEPVKYRLWVDFAHVFQLKAHRLLSLHYPSAGVEATVDNTYSLFAPTTTWILELAQITVSYGGDIGYAVKVGAIWT</sequence>
<keyword evidence="3" id="KW-1185">Reference proteome</keyword>
<gene>
    <name evidence="2" type="ORF">GYMLUDRAFT_252994</name>
</gene>
<dbReference type="EMBL" id="KN834903">
    <property type="protein sequence ID" value="KIK50423.1"/>
    <property type="molecule type" value="Genomic_DNA"/>
</dbReference>
<feature type="chain" id="PRO_5002220087" evidence="1">
    <location>
        <begin position="21"/>
        <end position="131"/>
    </location>
</feature>
<keyword evidence="1" id="KW-0732">Signal</keyword>
<feature type="signal peptide" evidence="1">
    <location>
        <begin position="1"/>
        <end position="20"/>
    </location>
</feature>
<name>A0A0D0C6S3_9AGAR</name>
<evidence type="ECO:0000313" key="2">
    <source>
        <dbReference type="EMBL" id="KIK50423.1"/>
    </source>
</evidence>
<evidence type="ECO:0000256" key="1">
    <source>
        <dbReference type="SAM" id="SignalP"/>
    </source>
</evidence>
<accession>A0A0D0C6S3</accession>
<dbReference type="HOGENOM" id="CLU_1927852_0_0_1"/>
<evidence type="ECO:0000313" key="3">
    <source>
        <dbReference type="Proteomes" id="UP000053593"/>
    </source>
</evidence>